<comment type="caution">
    <text evidence="4">The sequence shown here is derived from an EMBL/GenBank/DDBJ whole genome shotgun (WGS) entry which is preliminary data.</text>
</comment>
<keyword evidence="1" id="KW-0539">Nucleus</keyword>
<feature type="region of interest" description="Disordered" evidence="2">
    <location>
        <begin position="272"/>
        <end position="299"/>
    </location>
</feature>
<dbReference type="GO" id="GO:0000981">
    <property type="term" value="F:DNA-binding transcription factor activity, RNA polymerase II-specific"/>
    <property type="evidence" value="ECO:0007669"/>
    <property type="project" value="InterPro"/>
</dbReference>
<dbReference type="Gene3D" id="4.10.240.10">
    <property type="entry name" value="Zn(2)-C6 fungal-type DNA-binding domain"/>
    <property type="match status" value="1"/>
</dbReference>
<feature type="region of interest" description="Disordered" evidence="2">
    <location>
        <begin position="66"/>
        <end position="89"/>
    </location>
</feature>
<dbReference type="InterPro" id="IPR036864">
    <property type="entry name" value="Zn2-C6_fun-type_DNA-bd_sf"/>
</dbReference>
<dbReference type="SMART" id="SM00066">
    <property type="entry name" value="GAL4"/>
    <property type="match status" value="1"/>
</dbReference>
<dbReference type="AlphaFoldDB" id="A0A8H6C9A4"/>
<dbReference type="RefSeq" id="XP_037148644.1">
    <property type="nucleotide sequence ID" value="XM_037295946.1"/>
</dbReference>
<feature type="domain" description="Zn(2)-C6 fungal-type" evidence="3">
    <location>
        <begin position="32"/>
        <end position="64"/>
    </location>
</feature>
<proteinExistence type="predicted"/>
<evidence type="ECO:0000256" key="1">
    <source>
        <dbReference type="ARBA" id="ARBA00023242"/>
    </source>
</evidence>
<dbReference type="GO" id="GO:0008270">
    <property type="term" value="F:zinc ion binding"/>
    <property type="evidence" value="ECO:0007669"/>
    <property type="project" value="InterPro"/>
</dbReference>
<protein>
    <recommendedName>
        <fullName evidence="3">Zn(2)-C6 fungal-type domain-containing protein</fullName>
    </recommendedName>
</protein>
<evidence type="ECO:0000313" key="4">
    <source>
        <dbReference type="EMBL" id="KAF6219209.1"/>
    </source>
</evidence>
<feature type="region of interest" description="Disordered" evidence="2">
    <location>
        <begin position="1"/>
        <end position="23"/>
    </location>
</feature>
<keyword evidence="5" id="KW-1185">Reference proteome</keyword>
<evidence type="ECO:0000259" key="3">
    <source>
        <dbReference type="PROSITE" id="PS50048"/>
    </source>
</evidence>
<dbReference type="GeneID" id="59333440"/>
<name>A0A8H6C9A4_9LECA</name>
<feature type="region of interest" description="Disordered" evidence="2">
    <location>
        <begin position="333"/>
        <end position="368"/>
    </location>
</feature>
<sequence length="482" mass="52765">MSQAKQLAQYHNSGVDGHGFGSPNDAARRQVACDRCRGQKLRCIWDENVGQCRRCAKANVVCMILPPRPMGRPSRPTHRSDSQSKSSYEHIPLQDPQWAAFMQSQSLHAGSCAAMEQDDIDMQDTLTEGTRTDFDGTNRGATARSSIDHLLNGQAAHFSSELFPHSDMLHTNENLQDLDDDSFLVHSSLMQNANNTYKIPTFGSDKTFVPSRCHNPTMNINRPAAPQFIPPDANSEGDENTDEDLDDRSLCTITKLLRLNLALYKHLTQMNAGQRESPAPVMTPVSPESPSAPSPKPAMVPRMMIGRLLSLTDEFSTLLGQLGLLARTHQIPGSGSDTASPYGSVSSTTTSGNASRCSRSRSSPEASQWKQHDPCTALLVLSCYLHLKQVHARSRLALNQLLSRDVEPEDLPELLPGLVIEGFSLAGHGRLQLGMTAKLCEQMFNSIGPCMGLDDSVYDAAPSGLDELVEKIWGLFGREKSP</sequence>
<accession>A0A8H6C9A4</accession>
<dbReference type="PROSITE" id="PS50048">
    <property type="entry name" value="ZN2_CY6_FUNGAL_2"/>
    <property type="match status" value="1"/>
</dbReference>
<organism evidence="4 5">
    <name type="scientific">Letharia lupina</name>
    <dbReference type="NCBI Taxonomy" id="560253"/>
    <lineage>
        <taxon>Eukaryota</taxon>
        <taxon>Fungi</taxon>
        <taxon>Dikarya</taxon>
        <taxon>Ascomycota</taxon>
        <taxon>Pezizomycotina</taxon>
        <taxon>Lecanoromycetes</taxon>
        <taxon>OSLEUM clade</taxon>
        <taxon>Lecanoromycetidae</taxon>
        <taxon>Lecanorales</taxon>
        <taxon>Lecanorineae</taxon>
        <taxon>Parmeliaceae</taxon>
        <taxon>Letharia</taxon>
    </lineage>
</organism>
<dbReference type="SUPFAM" id="SSF57701">
    <property type="entry name" value="Zn2/Cys6 DNA-binding domain"/>
    <property type="match status" value="1"/>
</dbReference>
<dbReference type="CDD" id="cd00067">
    <property type="entry name" value="GAL4"/>
    <property type="match status" value="1"/>
</dbReference>
<dbReference type="PROSITE" id="PS00463">
    <property type="entry name" value="ZN2_CY6_FUNGAL_1"/>
    <property type="match status" value="1"/>
</dbReference>
<evidence type="ECO:0000313" key="5">
    <source>
        <dbReference type="Proteomes" id="UP000593566"/>
    </source>
</evidence>
<gene>
    <name evidence="4" type="ORF">HO133_005034</name>
</gene>
<feature type="compositionally biased region" description="Acidic residues" evidence="2">
    <location>
        <begin position="235"/>
        <end position="245"/>
    </location>
</feature>
<dbReference type="InterPro" id="IPR001138">
    <property type="entry name" value="Zn2Cys6_DnaBD"/>
</dbReference>
<dbReference type="EMBL" id="JACCJB010000020">
    <property type="protein sequence ID" value="KAF6219209.1"/>
    <property type="molecule type" value="Genomic_DNA"/>
</dbReference>
<dbReference type="Pfam" id="PF00172">
    <property type="entry name" value="Zn_clus"/>
    <property type="match status" value="1"/>
</dbReference>
<feature type="region of interest" description="Disordered" evidence="2">
    <location>
        <begin position="219"/>
        <end position="245"/>
    </location>
</feature>
<evidence type="ECO:0000256" key="2">
    <source>
        <dbReference type="SAM" id="MobiDB-lite"/>
    </source>
</evidence>
<dbReference type="Proteomes" id="UP000593566">
    <property type="component" value="Unassembled WGS sequence"/>
</dbReference>
<reference evidence="4 5" key="1">
    <citation type="journal article" date="2020" name="Genomics">
        <title>Complete, high-quality genomes from long-read metagenomic sequencing of two wolf lichen thalli reveals enigmatic genome architecture.</title>
        <authorList>
            <person name="McKenzie S.K."/>
            <person name="Walston R.F."/>
            <person name="Allen J.L."/>
        </authorList>
    </citation>
    <scope>NUCLEOTIDE SEQUENCE [LARGE SCALE GENOMIC DNA]</scope>
    <source>
        <strain evidence="4">WasteWater1</strain>
    </source>
</reference>
<feature type="compositionally biased region" description="Polar residues" evidence="2">
    <location>
        <begin position="1"/>
        <end position="12"/>
    </location>
</feature>